<feature type="domain" description="DinB-like" evidence="1">
    <location>
        <begin position="9"/>
        <end position="142"/>
    </location>
</feature>
<dbReference type="EMBL" id="JAVDWA010000001">
    <property type="protein sequence ID" value="MDR7071426.1"/>
    <property type="molecule type" value="Genomic_DNA"/>
</dbReference>
<dbReference type="Gene3D" id="1.20.120.450">
    <property type="entry name" value="dinb family like domain"/>
    <property type="match status" value="1"/>
</dbReference>
<dbReference type="SUPFAM" id="SSF109854">
    <property type="entry name" value="DinB/YfiT-like putative metalloenzymes"/>
    <property type="match status" value="1"/>
</dbReference>
<comment type="caution">
    <text evidence="2">The sequence shown here is derived from an EMBL/GenBank/DDBJ whole genome shotgun (WGS) entry which is preliminary data.</text>
</comment>
<dbReference type="InterPro" id="IPR034660">
    <property type="entry name" value="DinB/YfiT-like"/>
</dbReference>
<organism evidence="2 3">
    <name type="scientific">Fictibacillus barbaricus</name>
    <dbReference type="NCBI Taxonomy" id="182136"/>
    <lineage>
        <taxon>Bacteria</taxon>
        <taxon>Bacillati</taxon>
        <taxon>Bacillota</taxon>
        <taxon>Bacilli</taxon>
        <taxon>Bacillales</taxon>
        <taxon>Fictibacillaceae</taxon>
        <taxon>Fictibacillus</taxon>
    </lineage>
</organism>
<keyword evidence="3" id="KW-1185">Reference proteome</keyword>
<evidence type="ECO:0000259" key="1">
    <source>
        <dbReference type="Pfam" id="PF12867"/>
    </source>
</evidence>
<accession>A0ABU1TW41</accession>
<dbReference type="InterPro" id="IPR024775">
    <property type="entry name" value="DinB-like"/>
</dbReference>
<sequence>MSELTLKNFELTRDFFLKNVEGMSAEMADIQPEGFNNNIRWHVGHVLVTAEHFMFGYPEKSKVLPANYIGLFNRGTSPADWKGEVPTLQELTTQLKDQLDRIKQIPAERFQDQLKQPFFGLNTVAELAVFSNYHETYHSGQINAMKKVIEKLAVKQS</sequence>
<proteinExistence type="predicted"/>
<dbReference type="Pfam" id="PF12867">
    <property type="entry name" value="DinB_2"/>
    <property type="match status" value="1"/>
</dbReference>
<protein>
    <submittedName>
        <fullName evidence="2">Damage-inducible protein DinB</fullName>
    </submittedName>
</protein>
<name>A0ABU1TW41_9BACL</name>
<dbReference type="Proteomes" id="UP001258181">
    <property type="component" value="Unassembled WGS sequence"/>
</dbReference>
<dbReference type="RefSeq" id="WP_310255996.1">
    <property type="nucleotide sequence ID" value="NZ_JAVDWA010000001.1"/>
</dbReference>
<evidence type="ECO:0000313" key="2">
    <source>
        <dbReference type="EMBL" id="MDR7071426.1"/>
    </source>
</evidence>
<evidence type="ECO:0000313" key="3">
    <source>
        <dbReference type="Proteomes" id="UP001258181"/>
    </source>
</evidence>
<gene>
    <name evidence="2" type="ORF">J2X07_000401</name>
</gene>
<reference evidence="2 3" key="1">
    <citation type="submission" date="2023-07" db="EMBL/GenBank/DDBJ databases">
        <title>Sorghum-associated microbial communities from plants grown in Nebraska, USA.</title>
        <authorList>
            <person name="Schachtman D."/>
        </authorList>
    </citation>
    <scope>NUCLEOTIDE SEQUENCE [LARGE SCALE GENOMIC DNA]</scope>
    <source>
        <strain evidence="2 3">BE211</strain>
    </source>
</reference>